<dbReference type="Proteomes" id="UP001149813">
    <property type="component" value="Unassembled WGS sequence"/>
</dbReference>
<dbReference type="OrthoDB" id="10253476at2759"/>
<dbReference type="EMBL" id="JANBOJ010000007">
    <property type="protein sequence ID" value="KAJ1725346.1"/>
    <property type="molecule type" value="Genomic_DNA"/>
</dbReference>
<dbReference type="InterPro" id="IPR058033">
    <property type="entry name" value="ARM_TBCD_2nd"/>
</dbReference>
<organism evidence="3 4">
    <name type="scientific">Coemansia erecta</name>
    <dbReference type="NCBI Taxonomy" id="147472"/>
    <lineage>
        <taxon>Eukaryota</taxon>
        <taxon>Fungi</taxon>
        <taxon>Fungi incertae sedis</taxon>
        <taxon>Zoopagomycota</taxon>
        <taxon>Kickxellomycotina</taxon>
        <taxon>Kickxellomycetes</taxon>
        <taxon>Kickxellales</taxon>
        <taxon>Kickxellaceae</taxon>
        <taxon>Coemansia</taxon>
    </lineage>
</organism>
<dbReference type="Pfam" id="PF25767">
    <property type="entry name" value="ARM_TBCD_2nd"/>
    <property type="match status" value="1"/>
</dbReference>
<dbReference type="GO" id="GO:0000226">
    <property type="term" value="P:microtubule cytoskeleton organization"/>
    <property type="evidence" value="ECO:0007669"/>
    <property type="project" value="TreeGrafter"/>
</dbReference>
<dbReference type="GO" id="GO:0007023">
    <property type="term" value="P:post-chaperonin tubulin folding pathway"/>
    <property type="evidence" value="ECO:0007669"/>
    <property type="project" value="InterPro"/>
</dbReference>
<dbReference type="InterPro" id="IPR033162">
    <property type="entry name" value="TBCD"/>
</dbReference>
<dbReference type="InterPro" id="IPR016024">
    <property type="entry name" value="ARM-type_fold"/>
</dbReference>
<feature type="region of interest" description="Disordered" evidence="1">
    <location>
        <begin position="360"/>
        <end position="395"/>
    </location>
</feature>
<comment type="caution">
    <text evidence="3">The sequence shown here is derived from an EMBL/GenBank/DDBJ whole genome shotgun (WGS) entry which is preliminary data.</text>
</comment>
<dbReference type="SUPFAM" id="SSF48371">
    <property type="entry name" value="ARM repeat"/>
    <property type="match status" value="2"/>
</dbReference>
<feature type="domain" description="Tubulin-folding cofactor D ARM repeats" evidence="2">
    <location>
        <begin position="330"/>
        <end position="593"/>
    </location>
</feature>
<reference evidence="3" key="1">
    <citation type="submission" date="2022-07" db="EMBL/GenBank/DDBJ databases">
        <title>Phylogenomic reconstructions and comparative analyses of Kickxellomycotina fungi.</title>
        <authorList>
            <person name="Reynolds N.K."/>
            <person name="Stajich J.E."/>
            <person name="Barry K."/>
            <person name="Grigoriev I.V."/>
            <person name="Crous P."/>
            <person name="Smith M.E."/>
        </authorList>
    </citation>
    <scope>NUCLEOTIDE SEQUENCE</scope>
    <source>
        <strain evidence="3">NBRC 32514</strain>
    </source>
</reference>
<dbReference type="AlphaFoldDB" id="A0A9W7Y5F7"/>
<dbReference type="GO" id="GO:0048487">
    <property type="term" value="F:beta-tubulin binding"/>
    <property type="evidence" value="ECO:0007669"/>
    <property type="project" value="InterPro"/>
</dbReference>
<dbReference type="GO" id="GO:0007021">
    <property type="term" value="P:tubulin complex assembly"/>
    <property type="evidence" value="ECO:0007669"/>
    <property type="project" value="InterPro"/>
</dbReference>
<evidence type="ECO:0000313" key="4">
    <source>
        <dbReference type="Proteomes" id="UP001149813"/>
    </source>
</evidence>
<dbReference type="PANTHER" id="PTHR12658:SF0">
    <property type="entry name" value="TUBULIN-SPECIFIC CHAPERONE D"/>
    <property type="match status" value="1"/>
</dbReference>
<dbReference type="GO" id="GO:0005096">
    <property type="term" value="F:GTPase activator activity"/>
    <property type="evidence" value="ECO:0007669"/>
    <property type="project" value="InterPro"/>
</dbReference>
<dbReference type="Pfam" id="PF23579">
    <property type="entry name" value="ARM_TBCD"/>
    <property type="match status" value="1"/>
</dbReference>
<name>A0A9W7Y5F7_9FUNG</name>
<keyword evidence="4" id="KW-1185">Reference proteome</keyword>
<protein>
    <recommendedName>
        <fullName evidence="2">Tubulin-folding cofactor D ARM repeats domain-containing protein</fullName>
    </recommendedName>
</protein>
<dbReference type="InterPro" id="IPR011989">
    <property type="entry name" value="ARM-like"/>
</dbReference>
<dbReference type="Gene3D" id="1.25.10.10">
    <property type="entry name" value="Leucine-rich Repeat Variant"/>
    <property type="match status" value="1"/>
</dbReference>
<dbReference type="PANTHER" id="PTHR12658">
    <property type="entry name" value="BETA-TUBULIN COFACTOR D"/>
    <property type="match status" value="1"/>
</dbReference>
<proteinExistence type="predicted"/>
<sequence length="991" mass="108161">MSSDILAVDPQAPSDDIGSAPTFFKEHGEFLELLEQVSQSAGNRASWSTDGSPSEERSALRSMACVLELYQEQPTCLDPYLERIVTRLMAVIQDYVSAYHSYATHRLDDSSDPVSIGRMSGIFDLLYTLCKVRGYKVIMRFFPHGVVDVEPVFGSLWLHSSQLAKSTWTARYILLIWLSLLAMIPFDIDSIDSGVSSLPALDAMAESNETSLVGKWIELGMFYLHRPACEMEGAAVMLSRLLSRKDTARILQPGFIEWAVDSINNATKGSQDVSARSSGLTVASVLKINGALRVLCHLFAAMDTVDALRPQMASLIELFQSDVFENHSVTRKLVTKATQRLAMLVLPPVSATSIARSHVRKSVRENLAPKDQTVPPGMSPDAPDNDSDEHGCEYGASDSAEISEEIELFIGVLLQKLQDKDTIVRWSAAKGIGRVSERLPLPLAQEIVGATAEILKEQTLTPSDGKPVDVSMTSEFAWHGSLLALAELSRKGLISPQALENIVPWVVRGLSYEIQRGDYSVGSNVRDAACYVMWAFARMPNPDSRRVFSKMCAQMSTALVSVAVFDREPNVRRAASAAFQEHVGRHSLFPHGISVLQVVDFFSVGNMRNAFVVASRKIAEFEEYREPLLHHLCTNTIYHWDAKTRELAAAALFELAPLAAEYVSERLLAEIVSNTVSPFLAVRHGAIIAAGVIAETLASHLLKDDKLTKMILSVTDGIPARYLEDFGASLTLGALTAFIGSLSRSGWSMPNSGAQQKYFDFFVQAFTTCREADDIVVNFEAFVDAYGVSAQQHNDIKADNTSRIIWTDAESAYSRLALALSVSDEGLRQKLFEGLVVTGSAMPLGRYAVSAVANYVETLSLPSTASDMHQEFDAEGGSGRSVDSIVAELTRLLLTDRRTSKLINPALIVTDQLIEQGSLYATSSEIFGAGDGDGDGDGAGAGSEDRIAEIDALLTETEWVRDDDRVKEARARLVSLVKAATALPSENANMV</sequence>
<evidence type="ECO:0000313" key="3">
    <source>
        <dbReference type="EMBL" id="KAJ1725346.1"/>
    </source>
</evidence>
<accession>A0A9W7Y5F7</accession>
<evidence type="ECO:0000259" key="2">
    <source>
        <dbReference type="Pfam" id="PF25767"/>
    </source>
</evidence>
<gene>
    <name evidence="3" type="ORF">LPJ53_000478</name>
</gene>
<evidence type="ECO:0000256" key="1">
    <source>
        <dbReference type="SAM" id="MobiDB-lite"/>
    </source>
</evidence>